<dbReference type="Pfam" id="PF08445">
    <property type="entry name" value="FR47"/>
    <property type="match status" value="1"/>
</dbReference>
<dbReference type="Proteomes" id="UP000076858">
    <property type="component" value="Unassembled WGS sequence"/>
</dbReference>
<keyword evidence="2" id="KW-1185">Reference proteome</keyword>
<dbReference type="InterPro" id="IPR013653">
    <property type="entry name" value="GCN5-like_dom"/>
</dbReference>
<protein>
    <submittedName>
        <fullName evidence="1">Uncharacterized protein</fullName>
    </submittedName>
</protein>
<dbReference type="SUPFAM" id="SSF55729">
    <property type="entry name" value="Acyl-CoA N-acyltransferases (Nat)"/>
    <property type="match status" value="1"/>
</dbReference>
<dbReference type="AlphaFoldDB" id="A0A0P5DVW7"/>
<accession>A0A0P5DVW7</accession>
<evidence type="ECO:0000313" key="1">
    <source>
        <dbReference type="EMBL" id="KZS02954.1"/>
    </source>
</evidence>
<reference evidence="1 2" key="1">
    <citation type="submission" date="2016-03" db="EMBL/GenBank/DDBJ databases">
        <title>EvidentialGene: Evidence-directed Construction of Genes on Genomes.</title>
        <authorList>
            <person name="Gilbert D.G."/>
            <person name="Choi J.-H."/>
            <person name="Mockaitis K."/>
            <person name="Colbourne J."/>
            <person name="Pfrender M."/>
        </authorList>
    </citation>
    <scope>NUCLEOTIDE SEQUENCE [LARGE SCALE GENOMIC DNA]</scope>
    <source>
        <strain evidence="1 2">Xinb3</strain>
        <tissue evidence="1">Complete organism</tissue>
    </source>
</reference>
<dbReference type="OrthoDB" id="6347563at2759"/>
<dbReference type="EMBL" id="LRGB01003375">
    <property type="protein sequence ID" value="KZS02954.1"/>
    <property type="molecule type" value="Genomic_DNA"/>
</dbReference>
<dbReference type="PANTHER" id="PTHR20958:SF6">
    <property type="entry name" value="GLYCINE N-ACYLTRANSFERASE-LIKE PROTEIN"/>
    <property type="match status" value="1"/>
</dbReference>
<dbReference type="PANTHER" id="PTHR20958">
    <property type="entry name" value="GLYCINE N-ACYLTRANSFERASE-LIKE PROTEIN"/>
    <property type="match status" value="1"/>
</dbReference>
<name>A0A0P5DVW7_9CRUS</name>
<dbReference type="InterPro" id="IPR053225">
    <property type="entry name" value="Acyl-CoA_N-acyltransferase"/>
</dbReference>
<dbReference type="GO" id="GO:0016747">
    <property type="term" value="F:acyltransferase activity, transferring groups other than amino-acyl groups"/>
    <property type="evidence" value="ECO:0007669"/>
    <property type="project" value="InterPro"/>
</dbReference>
<organism evidence="1 2">
    <name type="scientific">Daphnia magna</name>
    <dbReference type="NCBI Taxonomy" id="35525"/>
    <lineage>
        <taxon>Eukaryota</taxon>
        <taxon>Metazoa</taxon>
        <taxon>Ecdysozoa</taxon>
        <taxon>Arthropoda</taxon>
        <taxon>Crustacea</taxon>
        <taxon>Branchiopoda</taxon>
        <taxon>Diplostraca</taxon>
        <taxon>Cladocera</taxon>
        <taxon>Anomopoda</taxon>
        <taxon>Daphniidae</taxon>
        <taxon>Daphnia</taxon>
    </lineage>
</organism>
<evidence type="ECO:0000313" key="2">
    <source>
        <dbReference type="Proteomes" id="UP000076858"/>
    </source>
</evidence>
<sequence length="303" mass="34408">MGHENGKDGSVLTLATRQCLFRLLSFLDKRLPEYCAIHSFVCAALISSDPSYRVYFHRKQSSNNSTDETDYSLIVTASVESCIEPKRQINMKCWTLTGWTDDDDMLADAYEAIGVIDWKADAAIIHSKHHTPHPTITNFLTNKHGPENENRDGYPSDQYFIAIQEALNLQISEMNGVYVKSLEPCHAKIVYDHWPYNASTRVEYIGKEIELLPSAGVFLKENDELVSWMMCHPPNGMSRLHTLEEHRRRGYASLVTQYLTKRVAQSGVVPFVNIVIGNTASCKFFESMGFKHLRPINISFSLP</sequence>
<comment type="caution">
    <text evidence="1">The sequence shown here is derived from an EMBL/GenBank/DDBJ whole genome shotgun (WGS) entry which is preliminary data.</text>
</comment>
<dbReference type="Gene3D" id="3.40.630.30">
    <property type="match status" value="1"/>
</dbReference>
<dbReference type="PROSITE" id="PS51186">
    <property type="entry name" value="GNAT"/>
    <property type="match status" value="1"/>
</dbReference>
<proteinExistence type="predicted"/>
<dbReference type="InterPro" id="IPR016181">
    <property type="entry name" value="Acyl_CoA_acyltransferase"/>
</dbReference>
<dbReference type="InterPro" id="IPR000182">
    <property type="entry name" value="GNAT_dom"/>
</dbReference>
<gene>
    <name evidence="1" type="ORF">APZ42_034405</name>
</gene>